<dbReference type="EMBL" id="ML213525">
    <property type="protein sequence ID" value="TFK47265.1"/>
    <property type="molecule type" value="Genomic_DNA"/>
</dbReference>
<gene>
    <name evidence="1" type="ORF">OE88DRAFT_1648127</name>
</gene>
<dbReference type="AlphaFoldDB" id="A0A5C3MR00"/>
<dbReference type="STRING" id="5364.A0A5C3MR00"/>
<dbReference type="Proteomes" id="UP000305948">
    <property type="component" value="Unassembled WGS sequence"/>
</dbReference>
<dbReference type="OrthoDB" id="301415at2759"/>
<organism evidence="1 2">
    <name type="scientific">Heliocybe sulcata</name>
    <dbReference type="NCBI Taxonomy" id="5364"/>
    <lineage>
        <taxon>Eukaryota</taxon>
        <taxon>Fungi</taxon>
        <taxon>Dikarya</taxon>
        <taxon>Basidiomycota</taxon>
        <taxon>Agaricomycotina</taxon>
        <taxon>Agaricomycetes</taxon>
        <taxon>Gloeophyllales</taxon>
        <taxon>Gloeophyllaceae</taxon>
        <taxon>Heliocybe</taxon>
    </lineage>
</organism>
<protein>
    <submittedName>
        <fullName evidence="1">Uncharacterized protein</fullName>
    </submittedName>
</protein>
<sequence length="480" mass="53090">MVLRDVSNRGWVDIGAHPPDQTYFWTRCFQDSTMKGVVKHIFKPPKGGVHITLVIDAAQWKAWELFAANQDLSSNDDGTLQQDVPDQWDLILMSRSERELEHKQYALQSQQPTSDTCTSVPTSCGTCQASSSCFTPECPASTVHASFLPSVAMPLDKTGTLYQLPNQHPVTLSENTDHSDTPVTPPSKCLIPAAFESPDSTVIFNLLSGQLRATMRDPTESIHYYTIPSHSIHELLNDSAKAVLDLSVPGSHGSLITHVATCIRMGTFKTAYLSLGVVLNAEIVVKCPYKHKNCKKAKAKAWSKLTDDDSDNWRNIKCSNPLPNSLKISQLCFVHTGIAMFHGSVMNGAVVTIQVKSCLLEEYIPCMTPCAFIKYIHNVVTGPWWRRAQAARRGPNAALGRAKVEVWEELLAVEKCFGKELWQTLIPHLTKILVHVQVLKCKGVTLPGIAVMSQAVTKCAMAWVLNHFEYLFAEAGSVDF</sequence>
<proteinExistence type="predicted"/>
<evidence type="ECO:0000313" key="2">
    <source>
        <dbReference type="Proteomes" id="UP000305948"/>
    </source>
</evidence>
<keyword evidence="2" id="KW-1185">Reference proteome</keyword>
<reference evidence="1 2" key="1">
    <citation type="journal article" date="2019" name="Nat. Ecol. Evol.">
        <title>Megaphylogeny resolves global patterns of mushroom evolution.</title>
        <authorList>
            <person name="Varga T."/>
            <person name="Krizsan K."/>
            <person name="Foldi C."/>
            <person name="Dima B."/>
            <person name="Sanchez-Garcia M."/>
            <person name="Sanchez-Ramirez S."/>
            <person name="Szollosi G.J."/>
            <person name="Szarkandi J.G."/>
            <person name="Papp V."/>
            <person name="Albert L."/>
            <person name="Andreopoulos W."/>
            <person name="Angelini C."/>
            <person name="Antonin V."/>
            <person name="Barry K.W."/>
            <person name="Bougher N.L."/>
            <person name="Buchanan P."/>
            <person name="Buyck B."/>
            <person name="Bense V."/>
            <person name="Catcheside P."/>
            <person name="Chovatia M."/>
            <person name="Cooper J."/>
            <person name="Damon W."/>
            <person name="Desjardin D."/>
            <person name="Finy P."/>
            <person name="Geml J."/>
            <person name="Haridas S."/>
            <person name="Hughes K."/>
            <person name="Justo A."/>
            <person name="Karasinski D."/>
            <person name="Kautmanova I."/>
            <person name="Kiss B."/>
            <person name="Kocsube S."/>
            <person name="Kotiranta H."/>
            <person name="LaButti K.M."/>
            <person name="Lechner B.E."/>
            <person name="Liimatainen K."/>
            <person name="Lipzen A."/>
            <person name="Lukacs Z."/>
            <person name="Mihaltcheva S."/>
            <person name="Morgado L.N."/>
            <person name="Niskanen T."/>
            <person name="Noordeloos M.E."/>
            <person name="Ohm R.A."/>
            <person name="Ortiz-Santana B."/>
            <person name="Ovrebo C."/>
            <person name="Racz N."/>
            <person name="Riley R."/>
            <person name="Savchenko A."/>
            <person name="Shiryaev A."/>
            <person name="Soop K."/>
            <person name="Spirin V."/>
            <person name="Szebenyi C."/>
            <person name="Tomsovsky M."/>
            <person name="Tulloss R.E."/>
            <person name="Uehling J."/>
            <person name="Grigoriev I.V."/>
            <person name="Vagvolgyi C."/>
            <person name="Papp T."/>
            <person name="Martin F.M."/>
            <person name="Miettinen O."/>
            <person name="Hibbett D.S."/>
            <person name="Nagy L.G."/>
        </authorList>
    </citation>
    <scope>NUCLEOTIDE SEQUENCE [LARGE SCALE GENOMIC DNA]</scope>
    <source>
        <strain evidence="1 2">OMC1185</strain>
    </source>
</reference>
<name>A0A5C3MR00_9AGAM</name>
<evidence type="ECO:0000313" key="1">
    <source>
        <dbReference type="EMBL" id="TFK47265.1"/>
    </source>
</evidence>
<accession>A0A5C3MR00</accession>